<gene>
    <name evidence="2" type="ORF">AVDCRST_MAG36-207</name>
</gene>
<evidence type="ECO:0000313" key="2">
    <source>
        <dbReference type="EMBL" id="CAA9317461.1"/>
    </source>
</evidence>
<dbReference type="AlphaFoldDB" id="A0A6J4KWM8"/>
<evidence type="ECO:0000256" key="1">
    <source>
        <dbReference type="SAM" id="MobiDB-lite"/>
    </source>
</evidence>
<accession>A0A6J4KWM8</accession>
<dbReference type="EMBL" id="CADCUH010000016">
    <property type="protein sequence ID" value="CAA9317461.1"/>
    <property type="molecule type" value="Genomic_DNA"/>
</dbReference>
<feature type="region of interest" description="Disordered" evidence="1">
    <location>
        <begin position="160"/>
        <end position="205"/>
    </location>
</feature>
<protein>
    <submittedName>
        <fullName evidence="2">Uncharacterized protein</fullName>
    </submittedName>
</protein>
<sequence>AGRVGRPGDGAVRDGRQRCHRCAHGRQRRARRRRGLRAEPRLAPRGTGRLLGRRRPRRLGGAAAGVRDPDRGGARRPVRPVVRGGRLPRAGVARAVLGARRARLPGAVPGPRLLPVAGVPGVAVAQPQLLLRRGPAVVAVELVAAGQGRELLGVRGAAAGDRVGRGRARDGSAADRPQDRLAGPARATRAPRPGGPRPRGRRVRL</sequence>
<reference evidence="2" key="1">
    <citation type="submission" date="2020-02" db="EMBL/GenBank/DDBJ databases">
        <authorList>
            <person name="Meier V. D."/>
        </authorList>
    </citation>
    <scope>NUCLEOTIDE SEQUENCE</scope>
    <source>
        <strain evidence="2">AVDCRST_MAG36</strain>
    </source>
</reference>
<name>A0A6J4KWM8_9ACTN</name>
<feature type="compositionally biased region" description="Basic and acidic residues" evidence="1">
    <location>
        <begin position="162"/>
        <end position="179"/>
    </location>
</feature>
<organism evidence="2">
    <name type="scientific">uncultured Nocardioidaceae bacterium</name>
    <dbReference type="NCBI Taxonomy" id="253824"/>
    <lineage>
        <taxon>Bacteria</taxon>
        <taxon>Bacillati</taxon>
        <taxon>Actinomycetota</taxon>
        <taxon>Actinomycetes</taxon>
        <taxon>Propionibacteriales</taxon>
        <taxon>Nocardioidaceae</taxon>
        <taxon>environmental samples</taxon>
    </lineage>
</organism>
<proteinExistence type="predicted"/>
<feature type="region of interest" description="Disordered" evidence="1">
    <location>
        <begin position="1"/>
        <end position="81"/>
    </location>
</feature>
<feature type="non-terminal residue" evidence="2">
    <location>
        <position position="205"/>
    </location>
</feature>
<feature type="compositionally biased region" description="Basic residues" evidence="1">
    <location>
        <begin position="18"/>
        <end position="35"/>
    </location>
</feature>
<feature type="non-terminal residue" evidence="2">
    <location>
        <position position="1"/>
    </location>
</feature>
<feature type="compositionally biased region" description="Low complexity" evidence="1">
    <location>
        <begin position="180"/>
        <end position="192"/>
    </location>
</feature>